<keyword evidence="1" id="KW-0812">Transmembrane</keyword>
<evidence type="ECO:0000256" key="1">
    <source>
        <dbReference type="SAM" id="Phobius"/>
    </source>
</evidence>
<reference evidence="2 3" key="1">
    <citation type="submission" date="2019-04" db="EMBL/GenBank/DDBJ databases">
        <title>Fungal friends and foes A comparative genomics study of 23 Aspergillus species from section Flavi.</title>
        <authorList>
            <consortium name="DOE Joint Genome Institute"/>
            <person name="Kjaerbolling I."/>
            <person name="Vesth T.C."/>
            <person name="Frisvad J.C."/>
            <person name="Nybo J.L."/>
            <person name="Theobald S."/>
            <person name="Kildgaard S."/>
            <person name="Petersen T.I."/>
            <person name="Kuo A."/>
            <person name="Sato A."/>
            <person name="Lyhne E.K."/>
            <person name="Kogle M.E."/>
            <person name="Wiebenga A."/>
            <person name="Kun R.S."/>
            <person name="Lubbers R.J."/>
            <person name="Makela M.R."/>
            <person name="Barry K."/>
            <person name="Chovatia M."/>
            <person name="Clum A."/>
            <person name="Daum C."/>
            <person name="Haridas S."/>
            <person name="He G."/>
            <person name="LaButti K."/>
            <person name="Lipzen A."/>
            <person name="Mondo S."/>
            <person name="Pangilinan J."/>
            <person name="Riley R."/>
            <person name="Salamov A."/>
            <person name="Simmons B.A."/>
            <person name="Magnuson J.K."/>
            <person name="Henrissat B."/>
            <person name="Mortensen U.H."/>
            <person name="Larsen T.O."/>
            <person name="De vries R.P."/>
            <person name="Grigoriev I.V."/>
            <person name="Machida M."/>
            <person name="Baker S.E."/>
            <person name="Andersen M.R."/>
        </authorList>
    </citation>
    <scope>NUCLEOTIDE SEQUENCE [LARGE SCALE GENOMIC DNA]</scope>
    <source>
        <strain evidence="2 3">CBS 126849</strain>
    </source>
</reference>
<name>A0A5N6EFS5_9EURO</name>
<evidence type="ECO:0000313" key="2">
    <source>
        <dbReference type="EMBL" id="KAB8216177.1"/>
    </source>
</evidence>
<feature type="transmembrane region" description="Helical" evidence="1">
    <location>
        <begin position="21"/>
        <end position="38"/>
    </location>
</feature>
<organism evidence="2 3">
    <name type="scientific">Aspergillus novoparasiticus</name>
    <dbReference type="NCBI Taxonomy" id="986946"/>
    <lineage>
        <taxon>Eukaryota</taxon>
        <taxon>Fungi</taxon>
        <taxon>Dikarya</taxon>
        <taxon>Ascomycota</taxon>
        <taxon>Pezizomycotina</taxon>
        <taxon>Eurotiomycetes</taxon>
        <taxon>Eurotiomycetidae</taxon>
        <taxon>Eurotiales</taxon>
        <taxon>Aspergillaceae</taxon>
        <taxon>Aspergillus</taxon>
        <taxon>Aspergillus subgen. Circumdati</taxon>
    </lineage>
</organism>
<dbReference type="AlphaFoldDB" id="A0A5N6EFS5"/>
<keyword evidence="3" id="KW-1185">Reference proteome</keyword>
<dbReference type="Proteomes" id="UP000326799">
    <property type="component" value="Unassembled WGS sequence"/>
</dbReference>
<gene>
    <name evidence="2" type="ORF">BDV33DRAFT_179330</name>
</gene>
<protein>
    <submittedName>
        <fullName evidence="2">Uncharacterized protein</fullName>
    </submittedName>
</protein>
<sequence length="61" mass="6933">MTEVRLRALRRRTTSLSDQQSSFLYLIFLSTVGVSALFRESHSGWGYRGLISNSLHSQEEG</sequence>
<evidence type="ECO:0000313" key="3">
    <source>
        <dbReference type="Proteomes" id="UP000326799"/>
    </source>
</evidence>
<dbReference type="EMBL" id="ML733485">
    <property type="protein sequence ID" value="KAB8216177.1"/>
    <property type="molecule type" value="Genomic_DNA"/>
</dbReference>
<keyword evidence="1" id="KW-0472">Membrane</keyword>
<proteinExistence type="predicted"/>
<keyword evidence="1" id="KW-1133">Transmembrane helix</keyword>
<accession>A0A5N6EFS5</accession>